<reference evidence="1" key="1">
    <citation type="submission" date="2020-05" db="EMBL/GenBank/DDBJ databases">
        <authorList>
            <person name="Chiriac C."/>
            <person name="Salcher M."/>
            <person name="Ghai R."/>
            <person name="Kavagutti S V."/>
        </authorList>
    </citation>
    <scope>NUCLEOTIDE SEQUENCE</scope>
</reference>
<proteinExistence type="predicted"/>
<accession>A0A6J5TAK5</accession>
<name>A0A6J5TAK5_9CAUD</name>
<protein>
    <submittedName>
        <fullName evidence="1">Uncharacterized protein</fullName>
    </submittedName>
</protein>
<gene>
    <name evidence="1" type="ORF">UFOVP71_189</name>
</gene>
<sequence length="58" mass="6704">MFEFITVLILLYQVTIMPSLDNAKYTFGTVGDRVVRMNTRDGSLDECDEEYKCHPAKK</sequence>
<dbReference type="EMBL" id="LR797824">
    <property type="protein sequence ID" value="CAB4241651.1"/>
    <property type="molecule type" value="Genomic_DNA"/>
</dbReference>
<organism evidence="1">
    <name type="scientific">uncultured Caudovirales phage</name>
    <dbReference type="NCBI Taxonomy" id="2100421"/>
    <lineage>
        <taxon>Viruses</taxon>
        <taxon>Duplodnaviria</taxon>
        <taxon>Heunggongvirae</taxon>
        <taxon>Uroviricota</taxon>
        <taxon>Caudoviricetes</taxon>
        <taxon>Peduoviridae</taxon>
        <taxon>Maltschvirus</taxon>
        <taxon>Maltschvirus maltsch</taxon>
    </lineage>
</organism>
<evidence type="ECO:0000313" key="1">
    <source>
        <dbReference type="EMBL" id="CAB4241651.1"/>
    </source>
</evidence>